<dbReference type="InterPro" id="IPR013783">
    <property type="entry name" value="Ig-like_fold"/>
</dbReference>
<sequence>TTYFEYQVRVWKVHEDVRTAVDTLSFTEEAIVYHLQQNQVYVLRVLGFSSSGDGAISEARYFMITSNTLQFYSVSVDPAVSQMCFYEQYSGVCDGTEALSDRAKSVIIVGAIFLTVLSTNILSELKKALANSVDPDETPHDAASHQGLRCLLKGISRGLSYIDPTSVQRYDWIQHSCINT</sequence>
<name>A0A9D4JTF2_DREPO</name>
<dbReference type="SUPFAM" id="SSF49265">
    <property type="entry name" value="Fibronectin type III"/>
    <property type="match status" value="1"/>
</dbReference>
<reference evidence="1" key="1">
    <citation type="journal article" date="2019" name="bioRxiv">
        <title>The Genome of the Zebra Mussel, Dreissena polymorpha: A Resource for Invasive Species Research.</title>
        <authorList>
            <person name="McCartney M.A."/>
            <person name="Auch B."/>
            <person name="Kono T."/>
            <person name="Mallez S."/>
            <person name="Zhang Y."/>
            <person name="Obille A."/>
            <person name="Becker A."/>
            <person name="Abrahante J.E."/>
            <person name="Garbe J."/>
            <person name="Badalamenti J.P."/>
            <person name="Herman A."/>
            <person name="Mangelson H."/>
            <person name="Liachko I."/>
            <person name="Sullivan S."/>
            <person name="Sone E.D."/>
            <person name="Koren S."/>
            <person name="Silverstein K.A.T."/>
            <person name="Beckman K.B."/>
            <person name="Gohl D.M."/>
        </authorList>
    </citation>
    <scope>NUCLEOTIDE SEQUENCE</scope>
    <source>
        <strain evidence="1">Duluth1</strain>
        <tissue evidence="1">Whole animal</tissue>
    </source>
</reference>
<proteinExistence type="predicted"/>
<gene>
    <name evidence="1" type="ORF">DPMN_125843</name>
</gene>
<protein>
    <submittedName>
        <fullName evidence="1">Uncharacterized protein</fullName>
    </submittedName>
</protein>
<dbReference type="EMBL" id="JAIWYP010000005">
    <property type="protein sequence ID" value="KAH3824015.1"/>
    <property type="molecule type" value="Genomic_DNA"/>
</dbReference>
<organism evidence="1 2">
    <name type="scientific">Dreissena polymorpha</name>
    <name type="common">Zebra mussel</name>
    <name type="synonym">Mytilus polymorpha</name>
    <dbReference type="NCBI Taxonomy" id="45954"/>
    <lineage>
        <taxon>Eukaryota</taxon>
        <taxon>Metazoa</taxon>
        <taxon>Spiralia</taxon>
        <taxon>Lophotrochozoa</taxon>
        <taxon>Mollusca</taxon>
        <taxon>Bivalvia</taxon>
        <taxon>Autobranchia</taxon>
        <taxon>Heteroconchia</taxon>
        <taxon>Euheterodonta</taxon>
        <taxon>Imparidentia</taxon>
        <taxon>Neoheterodontei</taxon>
        <taxon>Myida</taxon>
        <taxon>Dreissenoidea</taxon>
        <taxon>Dreissenidae</taxon>
        <taxon>Dreissena</taxon>
    </lineage>
</organism>
<accession>A0A9D4JTF2</accession>
<feature type="non-terminal residue" evidence="1">
    <location>
        <position position="180"/>
    </location>
</feature>
<dbReference type="Gene3D" id="2.60.40.10">
    <property type="entry name" value="Immunoglobulins"/>
    <property type="match status" value="1"/>
</dbReference>
<reference evidence="1" key="2">
    <citation type="submission" date="2020-11" db="EMBL/GenBank/DDBJ databases">
        <authorList>
            <person name="McCartney M.A."/>
            <person name="Auch B."/>
            <person name="Kono T."/>
            <person name="Mallez S."/>
            <person name="Becker A."/>
            <person name="Gohl D.M."/>
            <person name="Silverstein K.A.T."/>
            <person name="Koren S."/>
            <person name="Bechman K.B."/>
            <person name="Herman A."/>
            <person name="Abrahante J.E."/>
            <person name="Garbe J."/>
        </authorList>
    </citation>
    <scope>NUCLEOTIDE SEQUENCE</scope>
    <source>
        <strain evidence="1">Duluth1</strain>
        <tissue evidence="1">Whole animal</tissue>
    </source>
</reference>
<dbReference type="InterPro" id="IPR036116">
    <property type="entry name" value="FN3_sf"/>
</dbReference>
<evidence type="ECO:0000313" key="2">
    <source>
        <dbReference type="Proteomes" id="UP000828390"/>
    </source>
</evidence>
<dbReference type="Proteomes" id="UP000828390">
    <property type="component" value="Unassembled WGS sequence"/>
</dbReference>
<comment type="caution">
    <text evidence="1">The sequence shown here is derived from an EMBL/GenBank/DDBJ whole genome shotgun (WGS) entry which is preliminary data.</text>
</comment>
<keyword evidence="2" id="KW-1185">Reference proteome</keyword>
<evidence type="ECO:0000313" key="1">
    <source>
        <dbReference type="EMBL" id="KAH3824015.1"/>
    </source>
</evidence>
<dbReference type="AlphaFoldDB" id="A0A9D4JTF2"/>